<evidence type="ECO:0000313" key="1">
    <source>
        <dbReference type="EMBL" id="GAJ08413.1"/>
    </source>
</evidence>
<dbReference type="EMBL" id="BARW01030666">
    <property type="protein sequence ID" value="GAJ08413.1"/>
    <property type="molecule type" value="Genomic_DNA"/>
</dbReference>
<protein>
    <submittedName>
        <fullName evidence="1">Uncharacterized protein</fullName>
    </submittedName>
</protein>
<feature type="non-terminal residue" evidence="1">
    <location>
        <position position="55"/>
    </location>
</feature>
<name>X1TSV0_9ZZZZ</name>
<gene>
    <name evidence="1" type="ORF">S12H4_48976</name>
</gene>
<sequence length="55" mass="6236">MATKWKVSEGEYNQWVKFLKNQGYSGPFAGLTIKHECVKLLAKELKRGTIPGTRP</sequence>
<organism evidence="1">
    <name type="scientific">marine sediment metagenome</name>
    <dbReference type="NCBI Taxonomy" id="412755"/>
    <lineage>
        <taxon>unclassified sequences</taxon>
        <taxon>metagenomes</taxon>
        <taxon>ecological metagenomes</taxon>
    </lineage>
</organism>
<accession>X1TSV0</accession>
<proteinExistence type="predicted"/>
<reference evidence="1" key="1">
    <citation type="journal article" date="2014" name="Front. Microbiol.">
        <title>High frequency of phylogenetically diverse reductive dehalogenase-homologous genes in deep subseafloor sedimentary metagenomes.</title>
        <authorList>
            <person name="Kawai M."/>
            <person name="Futagami T."/>
            <person name="Toyoda A."/>
            <person name="Takaki Y."/>
            <person name="Nishi S."/>
            <person name="Hori S."/>
            <person name="Arai W."/>
            <person name="Tsubouchi T."/>
            <person name="Morono Y."/>
            <person name="Uchiyama I."/>
            <person name="Ito T."/>
            <person name="Fujiyama A."/>
            <person name="Inagaki F."/>
            <person name="Takami H."/>
        </authorList>
    </citation>
    <scope>NUCLEOTIDE SEQUENCE</scope>
    <source>
        <strain evidence="1">Expedition CK06-06</strain>
    </source>
</reference>
<dbReference type="AlphaFoldDB" id="X1TSV0"/>
<comment type="caution">
    <text evidence="1">The sequence shown here is derived from an EMBL/GenBank/DDBJ whole genome shotgun (WGS) entry which is preliminary data.</text>
</comment>